<evidence type="ECO:0000256" key="1">
    <source>
        <dbReference type="SAM" id="MobiDB-lite"/>
    </source>
</evidence>
<dbReference type="NCBIfam" id="TIGR01363">
    <property type="entry name" value="strep_his_triad"/>
    <property type="match status" value="1"/>
</dbReference>
<protein>
    <submittedName>
        <fullName evidence="2">Histidine triad domain protein</fullName>
    </submittedName>
</protein>
<accession>F9Q1H2</accession>
<proteinExistence type="predicted"/>
<dbReference type="Proteomes" id="UP000005621">
    <property type="component" value="Unassembled WGS sequence"/>
</dbReference>
<reference evidence="2 3" key="1">
    <citation type="submission" date="2011-07" db="EMBL/GenBank/DDBJ databases">
        <authorList>
            <person name="Harkins D.M."/>
            <person name="Madupu R."/>
            <person name="Durkin A.S."/>
            <person name="Torralba M."/>
            <person name="Methe B."/>
            <person name="Sutton G.G."/>
            <person name="Nelson K.E."/>
        </authorList>
    </citation>
    <scope>NUCLEOTIDE SEQUENCE [LARGE SCALE GENOMIC DNA]</scope>
    <source>
        <strain evidence="2 3">SK313</strain>
    </source>
</reference>
<comment type="caution">
    <text evidence="2">The sequence shown here is derived from an EMBL/GenBank/DDBJ whole genome shotgun (WGS) entry which is preliminary data.</text>
</comment>
<dbReference type="InterPro" id="IPR023832">
    <property type="entry name" value="His_triad_protein"/>
</dbReference>
<name>F9Q1H2_STROR</name>
<feature type="region of interest" description="Disordered" evidence="1">
    <location>
        <begin position="17"/>
        <end position="47"/>
    </location>
</feature>
<gene>
    <name evidence="2" type="ORF">HMPREF9950_0893</name>
</gene>
<dbReference type="AlphaFoldDB" id="F9Q1H2"/>
<dbReference type="PATRIC" id="fig|1035190.4.peg.439"/>
<organism evidence="2 3">
    <name type="scientific">Streptococcus oralis SK313</name>
    <dbReference type="NCBI Taxonomy" id="1035190"/>
    <lineage>
        <taxon>Bacteria</taxon>
        <taxon>Bacillati</taxon>
        <taxon>Bacillota</taxon>
        <taxon>Bacilli</taxon>
        <taxon>Lactobacillales</taxon>
        <taxon>Streptococcaceae</taxon>
        <taxon>Streptococcus</taxon>
    </lineage>
</organism>
<evidence type="ECO:0000313" key="2">
    <source>
        <dbReference type="EMBL" id="EGV01867.1"/>
    </source>
</evidence>
<evidence type="ECO:0000313" key="3">
    <source>
        <dbReference type="Proteomes" id="UP000005621"/>
    </source>
</evidence>
<sequence>MYQARIVKENNRVSYVDGKQAAQKTENLTPDEVSKKKASMPNKSSSR</sequence>
<dbReference type="EMBL" id="AFUU01000003">
    <property type="protein sequence ID" value="EGV01867.1"/>
    <property type="molecule type" value="Genomic_DNA"/>
</dbReference>